<keyword evidence="2" id="KW-1185">Reference proteome</keyword>
<accession>A0A9X0BG23</accession>
<name>A0A9X0BG23_9EURO</name>
<evidence type="ECO:0000313" key="1">
    <source>
        <dbReference type="EMBL" id="KAJ5456448.1"/>
    </source>
</evidence>
<protein>
    <submittedName>
        <fullName evidence="1">Uncharacterized protein</fullName>
    </submittedName>
</protein>
<organism evidence="1 2">
    <name type="scientific">Penicillium desertorum</name>
    <dbReference type="NCBI Taxonomy" id="1303715"/>
    <lineage>
        <taxon>Eukaryota</taxon>
        <taxon>Fungi</taxon>
        <taxon>Dikarya</taxon>
        <taxon>Ascomycota</taxon>
        <taxon>Pezizomycotina</taxon>
        <taxon>Eurotiomycetes</taxon>
        <taxon>Eurotiomycetidae</taxon>
        <taxon>Eurotiales</taxon>
        <taxon>Aspergillaceae</taxon>
        <taxon>Penicillium</taxon>
    </lineage>
</organism>
<reference evidence="1" key="1">
    <citation type="submission" date="2022-12" db="EMBL/GenBank/DDBJ databases">
        <authorList>
            <person name="Petersen C."/>
        </authorList>
    </citation>
    <scope>NUCLEOTIDE SEQUENCE</scope>
    <source>
        <strain evidence="1">IBT 17660</strain>
    </source>
</reference>
<proteinExistence type="predicted"/>
<sequence>MQSADKPTQPGIDLALPREKTQEEINIEKSGDIDALQRYRRNVVIGRSTAQEEQYLSKKTEVTGRWPLYRNDVQAELQTLNKRYWLLERQWWEVRNSFVDGTLIRAFDLWRSHPLWYMHRVLFEDCVRREGCCGRSCGCCVDRKIDKTRQLGAGHCTMECGCCYQSRGFDLTKREKKKLLTDFHVMDDKSLYRERINRVSIWGLSLDSHDSPFDLIIIPPGCERGVPKERMTTAKDESDELFMLVDEEDWEEVVL</sequence>
<dbReference type="AlphaFoldDB" id="A0A9X0BG23"/>
<dbReference type="EMBL" id="JAPWDO010000009">
    <property type="protein sequence ID" value="KAJ5456448.1"/>
    <property type="molecule type" value="Genomic_DNA"/>
</dbReference>
<reference evidence="1" key="2">
    <citation type="journal article" date="2023" name="IMA Fungus">
        <title>Comparative genomic study of the Penicillium genus elucidates a diverse pangenome and 15 lateral gene transfer events.</title>
        <authorList>
            <person name="Petersen C."/>
            <person name="Sorensen T."/>
            <person name="Nielsen M.R."/>
            <person name="Sondergaard T.E."/>
            <person name="Sorensen J.L."/>
            <person name="Fitzpatrick D.A."/>
            <person name="Frisvad J.C."/>
            <person name="Nielsen K.L."/>
        </authorList>
    </citation>
    <scope>NUCLEOTIDE SEQUENCE</scope>
    <source>
        <strain evidence="1">IBT 17660</strain>
    </source>
</reference>
<comment type="caution">
    <text evidence="1">The sequence shown here is derived from an EMBL/GenBank/DDBJ whole genome shotgun (WGS) entry which is preliminary data.</text>
</comment>
<evidence type="ECO:0000313" key="2">
    <source>
        <dbReference type="Proteomes" id="UP001147760"/>
    </source>
</evidence>
<dbReference type="Proteomes" id="UP001147760">
    <property type="component" value="Unassembled WGS sequence"/>
</dbReference>
<gene>
    <name evidence="1" type="ORF">N7530_011722</name>
</gene>
<dbReference type="OrthoDB" id="4364054at2759"/>